<dbReference type="InterPro" id="IPR050256">
    <property type="entry name" value="Glycosyltransferase_2"/>
</dbReference>
<keyword evidence="1" id="KW-0472">Membrane</keyword>
<dbReference type="CDD" id="cd06438">
    <property type="entry name" value="EpsO_like"/>
    <property type="match status" value="1"/>
</dbReference>
<organism evidence="2 3">
    <name type="scientific">Almyronema epifaneia S1</name>
    <dbReference type="NCBI Taxonomy" id="2991925"/>
    <lineage>
        <taxon>Bacteria</taxon>
        <taxon>Bacillati</taxon>
        <taxon>Cyanobacteriota</taxon>
        <taxon>Cyanophyceae</taxon>
        <taxon>Nodosilineales</taxon>
        <taxon>Nodosilineaceae</taxon>
        <taxon>Almyronema</taxon>
        <taxon>Almyronema epifaneia</taxon>
    </lineage>
</organism>
<dbReference type="RefSeq" id="WP_377961561.1">
    <property type="nucleotide sequence ID" value="NZ_JBHZOL010000021.1"/>
</dbReference>
<accession>A0ABW6IAV0</accession>
<gene>
    <name evidence="2" type="ORF">ACFVKH_03285</name>
</gene>
<name>A0ABW6IAV0_9CYAN</name>
<dbReference type="EC" id="2.4.-.-" evidence="2"/>
<comment type="caution">
    <text evidence="2">The sequence shown here is derived from an EMBL/GenBank/DDBJ whole genome shotgun (WGS) entry which is preliminary data.</text>
</comment>
<protein>
    <submittedName>
        <fullName evidence="2">Glycosyltransferase</fullName>
        <ecNumber evidence="2">2.4.-.-</ecNumber>
    </submittedName>
</protein>
<feature type="transmembrane region" description="Helical" evidence="1">
    <location>
        <begin position="303"/>
        <end position="327"/>
    </location>
</feature>
<keyword evidence="1" id="KW-1133">Transmembrane helix</keyword>
<dbReference type="Pfam" id="PF13641">
    <property type="entry name" value="Glyco_tranf_2_3"/>
    <property type="match status" value="1"/>
</dbReference>
<dbReference type="InterPro" id="IPR029044">
    <property type="entry name" value="Nucleotide-diphossugar_trans"/>
</dbReference>
<dbReference type="Gene3D" id="3.90.550.10">
    <property type="entry name" value="Spore Coat Polysaccharide Biosynthesis Protein SpsA, Chain A"/>
    <property type="match status" value="1"/>
</dbReference>
<sequence length="400" mass="43122">MPELSHLLASIAAISLLIAASILLLLLGWLLAECLAALLPQPQSSVVASTVKTAILIPAHDEAVCIHQTLALLIAQVADPASILVVADNCTDDTAKIARSLGVSVAERHDLSKRGKGYALDYGLQWLKPHPPDVVLIVDADCWVQPGAVEQLAQAAIATQRPVQATYLMEQPDEASLKDAVSAFAFKVKNLVRPAGLTRLGFPCPLTGTGMAFPWPALQAVNLASGHIVEDMKLGLDLAIAGYPPLFWAEAKVLGQLPQDSSVAQKQRTRWEHGHLQIITAYGLPTLIAAFRQRRLDLGAMGLDLCIPPLSLLVVLWAILFVAAAVLASLTAFWWPLALVIVGGGCLAIAIVSVWLKFGRRELSLKQLFSIPLYVAAKVPVYLNVLRKPQTEWVKTKRDV</sequence>
<keyword evidence="1" id="KW-0812">Transmembrane</keyword>
<evidence type="ECO:0000313" key="2">
    <source>
        <dbReference type="EMBL" id="MFE4105286.1"/>
    </source>
</evidence>
<dbReference type="EMBL" id="JBHZOL010000021">
    <property type="protein sequence ID" value="MFE4105286.1"/>
    <property type="molecule type" value="Genomic_DNA"/>
</dbReference>
<keyword evidence="3" id="KW-1185">Reference proteome</keyword>
<keyword evidence="2" id="KW-0808">Transferase</keyword>
<dbReference type="PANTHER" id="PTHR48090">
    <property type="entry name" value="UNDECAPRENYL-PHOSPHATE 4-DEOXY-4-FORMAMIDO-L-ARABINOSE TRANSFERASE-RELATED"/>
    <property type="match status" value="1"/>
</dbReference>
<evidence type="ECO:0000256" key="1">
    <source>
        <dbReference type="SAM" id="Phobius"/>
    </source>
</evidence>
<dbReference type="GO" id="GO:0016757">
    <property type="term" value="F:glycosyltransferase activity"/>
    <property type="evidence" value="ECO:0007669"/>
    <property type="project" value="UniProtKB-KW"/>
</dbReference>
<proteinExistence type="predicted"/>
<feature type="transmembrane region" description="Helical" evidence="1">
    <location>
        <begin position="333"/>
        <end position="356"/>
    </location>
</feature>
<dbReference type="SUPFAM" id="SSF53448">
    <property type="entry name" value="Nucleotide-diphospho-sugar transferases"/>
    <property type="match status" value="1"/>
</dbReference>
<dbReference type="Proteomes" id="UP001600165">
    <property type="component" value="Unassembled WGS sequence"/>
</dbReference>
<reference evidence="2 3" key="1">
    <citation type="submission" date="2024-10" db="EMBL/GenBank/DDBJ databases">
        <authorList>
            <person name="Ratan Roy A."/>
            <person name="Morales Sandoval P.H."/>
            <person name="De Los Santos Villalobos S."/>
            <person name="Chakraborty S."/>
            <person name="Mukherjee J."/>
        </authorList>
    </citation>
    <scope>NUCLEOTIDE SEQUENCE [LARGE SCALE GENOMIC DNA]</scope>
    <source>
        <strain evidence="2 3">S1</strain>
    </source>
</reference>
<dbReference type="PANTHER" id="PTHR48090:SF6">
    <property type="entry name" value="SLR5056 PROTEIN"/>
    <property type="match status" value="1"/>
</dbReference>
<evidence type="ECO:0000313" key="3">
    <source>
        <dbReference type="Proteomes" id="UP001600165"/>
    </source>
</evidence>
<keyword evidence="2" id="KW-0328">Glycosyltransferase</keyword>